<evidence type="ECO:0000256" key="1">
    <source>
        <dbReference type="ARBA" id="ARBA00010795"/>
    </source>
</evidence>
<gene>
    <name evidence="2" type="ORF">CLO192961_LOCUS320703</name>
</gene>
<dbReference type="Gene3D" id="3.20.20.190">
    <property type="entry name" value="Phosphatidylinositol (PI) phosphodiesterase"/>
    <property type="match status" value="1"/>
</dbReference>
<reference evidence="2 3" key="1">
    <citation type="submission" date="2019-06" db="EMBL/GenBank/DDBJ databases">
        <authorList>
            <person name="Broberg M."/>
        </authorList>
    </citation>
    <scope>NUCLEOTIDE SEQUENCE [LARGE SCALE GENOMIC DNA]</scope>
</reference>
<accession>A0ABY6ULF0</accession>
<sequence>MAYKQWIALKLRSRLRKGDIRVKEARLESGKFYRGSKDNEISASEVNKTVIPPQGQGLVTSCGRSDAAIGTEGYLTIYEWDGEHETKICRVYWSAPWGAYPNILNVLDWDPNTSDYSIMKDEVQQDSTIGNVEIVFAKLAILIAIMTIQTLDDAAPTQVPATMDSTRRPFYAIAHRVLKDYGIRSALSHGANAIEIDMTAWSSGWWADHDGLPTSAGDTAEKMFQTVAEERKAGKNIIFVWLDLKNPDYEPDASKRTSVEGLRRLAREILQPVGVKVLYGFYKSTIGKRAYDSIRGGLNSNEALNVDGDVAMVEKELQDLPRGQRVYSNGFFDLAMKFEGPLANLTAASKSGSFAHVFGWTLANHNDKTKVARLINDAHADGLIYGFKHTHYYDDTDTKAAFNDILRTIQAGDRYRLATINDDPWSAKQYNE</sequence>
<evidence type="ECO:0000313" key="3">
    <source>
        <dbReference type="Proteomes" id="UP000766486"/>
    </source>
</evidence>
<dbReference type="InterPro" id="IPR017946">
    <property type="entry name" value="PLC-like_Pdiesterase_TIM-brl"/>
</dbReference>
<name>A0ABY6ULF0_BIOOC</name>
<organism evidence="2 3">
    <name type="scientific">Bionectria ochroleuca</name>
    <name type="common">Gliocladium roseum</name>
    <dbReference type="NCBI Taxonomy" id="29856"/>
    <lineage>
        <taxon>Eukaryota</taxon>
        <taxon>Fungi</taxon>
        <taxon>Dikarya</taxon>
        <taxon>Ascomycota</taxon>
        <taxon>Pezizomycotina</taxon>
        <taxon>Sordariomycetes</taxon>
        <taxon>Hypocreomycetidae</taxon>
        <taxon>Hypocreales</taxon>
        <taxon>Bionectriaceae</taxon>
        <taxon>Clonostachys</taxon>
    </lineage>
</organism>
<comment type="similarity">
    <text evidence="1">Belongs to the aegerolysin family.</text>
</comment>
<dbReference type="Gene3D" id="2.60.270.50">
    <property type="match status" value="1"/>
</dbReference>
<protein>
    <recommendedName>
        <fullName evidence="4">Phospholipase D</fullName>
    </recommendedName>
</protein>
<comment type="caution">
    <text evidence="2">The sequence shown here is derived from an EMBL/GenBank/DDBJ whole genome shotgun (WGS) entry which is preliminary data.</text>
</comment>
<evidence type="ECO:0000313" key="2">
    <source>
        <dbReference type="EMBL" id="VUC32076.1"/>
    </source>
</evidence>
<dbReference type="InterPro" id="IPR009413">
    <property type="entry name" value="Aegerolysin-typ"/>
</dbReference>
<evidence type="ECO:0008006" key="4">
    <source>
        <dbReference type="Google" id="ProtNLM"/>
    </source>
</evidence>
<keyword evidence="3" id="KW-1185">Reference proteome</keyword>
<dbReference type="EMBL" id="CABFNS010000844">
    <property type="protein sequence ID" value="VUC32076.1"/>
    <property type="molecule type" value="Genomic_DNA"/>
</dbReference>
<dbReference type="Pfam" id="PF06355">
    <property type="entry name" value="Aegerolysin"/>
    <property type="match status" value="1"/>
</dbReference>
<dbReference type="Proteomes" id="UP000766486">
    <property type="component" value="Unassembled WGS sequence"/>
</dbReference>
<proteinExistence type="inferred from homology"/>